<dbReference type="InterPro" id="IPR004143">
    <property type="entry name" value="BPL_LPL_catalytic"/>
</dbReference>
<name>A0A2K8NQV8_9MOLU</name>
<dbReference type="PANTHER" id="PTHR12561:SF3">
    <property type="entry name" value="LIPOYLTRANSFERASE 1, MITOCHONDRIAL"/>
    <property type="match status" value="1"/>
</dbReference>
<comment type="catalytic activity">
    <reaction evidence="7">
        <text>L-lysyl-[lipoyl-carrier protein] + (R)-lipoate + ATP = N(6)-[(R)-lipoyl]-L-lysyl-[lipoyl-carrier protein] + AMP + diphosphate + H(+)</text>
        <dbReference type="Rhea" id="RHEA:49288"/>
        <dbReference type="Rhea" id="RHEA-COMP:10500"/>
        <dbReference type="Rhea" id="RHEA-COMP:10502"/>
        <dbReference type="ChEBI" id="CHEBI:15378"/>
        <dbReference type="ChEBI" id="CHEBI:29969"/>
        <dbReference type="ChEBI" id="CHEBI:30616"/>
        <dbReference type="ChEBI" id="CHEBI:33019"/>
        <dbReference type="ChEBI" id="CHEBI:83088"/>
        <dbReference type="ChEBI" id="CHEBI:83099"/>
        <dbReference type="ChEBI" id="CHEBI:456215"/>
        <dbReference type="EC" id="6.3.1.20"/>
    </reaction>
</comment>
<dbReference type="Pfam" id="PF21948">
    <property type="entry name" value="LplA-B_cat"/>
    <property type="match status" value="1"/>
</dbReference>
<comment type="pathway">
    <text evidence="2">Protein modification; protein lipoylation via exogenous pathway; protein N(6)-(lipoyl)lysine from lipoate: step 1/2.</text>
</comment>
<dbReference type="Gene3D" id="3.30.390.50">
    <property type="entry name" value="CO dehydrogenase flavoprotein, C-terminal domain"/>
    <property type="match status" value="1"/>
</dbReference>
<organism evidence="8 9">
    <name type="scientific">Entomoplasma freundtii</name>
    <dbReference type="NCBI Taxonomy" id="74700"/>
    <lineage>
        <taxon>Bacteria</taxon>
        <taxon>Bacillati</taxon>
        <taxon>Mycoplasmatota</taxon>
        <taxon>Mollicutes</taxon>
        <taxon>Entomoplasmatales</taxon>
        <taxon>Entomoplasmataceae</taxon>
        <taxon>Entomoplasma</taxon>
    </lineage>
</organism>
<dbReference type="EMBL" id="CP024962">
    <property type="protein sequence ID" value="ATZ16235.1"/>
    <property type="molecule type" value="Genomic_DNA"/>
</dbReference>
<evidence type="ECO:0000256" key="1">
    <source>
        <dbReference type="ARBA" id="ARBA00005085"/>
    </source>
</evidence>
<dbReference type="UniPathway" id="UPA00537">
    <property type="reaction ID" value="UER00594"/>
</dbReference>
<dbReference type="SUPFAM" id="SSF55681">
    <property type="entry name" value="Class II aaRS and biotin synthetases"/>
    <property type="match status" value="1"/>
</dbReference>
<keyword evidence="4 8" id="KW-0436">Ligase</keyword>
<sequence length="333" mass="37610">MHLLISRTNSPYHNLATEEYLLTSNKYPCPIVFLWQNENTIVIGRNQNILAEINLDPVENDLVNVVRRNTGGGAVFQDLGNLCFSLIAQKNKEAALSPNKVFEECLTPVITLLQNQGLNVKFSGRNDLEIDGAKISGNAQLQTPTKTLAHGTILYDVDLNRLEKYLNVNPLKLQSKKVKSVRARVINIKNLLPVPWTMETFINNLAISYAKNDEVQEIVLDDEDWLNIDQLVAKKYSTWEWNFGKNQSFMSEKEVYWPEIGLIKASLDTDDGIIKDLNFEGDFLGSLSIGLVTKCLIGQKLNSDTIRLVPLPLLQDVFGEAMTHEKLVHLLFQ</sequence>
<evidence type="ECO:0000256" key="4">
    <source>
        <dbReference type="ARBA" id="ARBA00022598"/>
    </source>
</evidence>
<dbReference type="GO" id="GO:0016979">
    <property type="term" value="F:lipoate-protein ligase activity"/>
    <property type="evidence" value="ECO:0007669"/>
    <property type="project" value="UniProtKB-EC"/>
</dbReference>
<dbReference type="InterPro" id="IPR004562">
    <property type="entry name" value="LipoylTrfase_LipoateP_Ligase"/>
</dbReference>
<dbReference type="NCBIfam" id="TIGR00545">
    <property type="entry name" value="lipoyltrans"/>
    <property type="match status" value="1"/>
</dbReference>
<dbReference type="InterPro" id="IPR045864">
    <property type="entry name" value="aa-tRNA-synth_II/BPL/LPL"/>
</dbReference>
<dbReference type="SUPFAM" id="SSF82649">
    <property type="entry name" value="SufE/NifU"/>
    <property type="match status" value="1"/>
</dbReference>
<evidence type="ECO:0000313" key="9">
    <source>
        <dbReference type="Proteomes" id="UP000232222"/>
    </source>
</evidence>
<protein>
    <recommendedName>
        <fullName evidence="3">lipoate--protein ligase</fullName>
        <ecNumber evidence="3">6.3.1.20</ecNumber>
    </recommendedName>
</protein>
<dbReference type="CDD" id="cd16443">
    <property type="entry name" value="LplA"/>
    <property type="match status" value="1"/>
</dbReference>
<dbReference type="InterPro" id="IPR019491">
    <property type="entry name" value="Lipoate_protein_ligase_C"/>
</dbReference>
<dbReference type="AlphaFoldDB" id="A0A2K8NQV8"/>
<evidence type="ECO:0000256" key="2">
    <source>
        <dbReference type="ARBA" id="ARBA00005124"/>
    </source>
</evidence>
<evidence type="ECO:0000256" key="5">
    <source>
        <dbReference type="ARBA" id="ARBA00022741"/>
    </source>
</evidence>
<dbReference type="Proteomes" id="UP000232222">
    <property type="component" value="Chromosome"/>
</dbReference>
<evidence type="ECO:0000256" key="6">
    <source>
        <dbReference type="ARBA" id="ARBA00022840"/>
    </source>
</evidence>
<dbReference type="PANTHER" id="PTHR12561">
    <property type="entry name" value="LIPOATE-PROTEIN LIGASE"/>
    <property type="match status" value="1"/>
</dbReference>
<comment type="pathway">
    <text evidence="1">Protein modification; protein lipoylation via exogenous pathway; protein N(6)-(lipoyl)lysine from lipoate: step 2/2.</text>
</comment>
<dbReference type="GO" id="GO:0005737">
    <property type="term" value="C:cytoplasm"/>
    <property type="evidence" value="ECO:0007669"/>
    <property type="project" value="TreeGrafter"/>
</dbReference>
<keyword evidence="5" id="KW-0547">Nucleotide-binding</keyword>
<keyword evidence="6" id="KW-0067">ATP-binding</keyword>
<proteinExistence type="predicted"/>
<dbReference type="EC" id="6.3.1.20" evidence="3"/>
<dbReference type="OrthoDB" id="9788148at2"/>
<dbReference type="KEGG" id="efr:EFREU_v1c02080"/>
<evidence type="ECO:0000313" key="8">
    <source>
        <dbReference type="EMBL" id="ATZ16235.1"/>
    </source>
</evidence>
<dbReference type="GO" id="GO:0017118">
    <property type="term" value="F:lipoyltransferase activity"/>
    <property type="evidence" value="ECO:0007669"/>
    <property type="project" value="TreeGrafter"/>
</dbReference>
<evidence type="ECO:0000256" key="7">
    <source>
        <dbReference type="ARBA" id="ARBA00048037"/>
    </source>
</evidence>
<dbReference type="Gene3D" id="3.30.930.10">
    <property type="entry name" value="Bira Bifunctional Protein, Domain 2"/>
    <property type="match status" value="1"/>
</dbReference>
<dbReference type="RefSeq" id="WP_100609191.1">
    <property type="nucleotide sequence ID" value="NZ_CP024962.1"/>
</dbReference>
<gene>
    <name evidence="8" type="primary">lplA</name>
    <name evidence="8" type="ORF">EFREU_v1c02080</name>
</gene>
<keyword evidence="9" id="KW-1185">Reference proteome</keyword>
<dbReference type="Pfam" id="PF10437">
    <property type="entry name" value="Lip_prot_lig_C"/>
    <property type="match status" value="1"/>
</dbReference>
<evidence type="ECO:0000256" key="3">
    <source>
        <dbReference type="ARBA" id="ARBA00012367"/>
    </source>
</evidence>
<accession>A0A2K8NQV8</accession>
<dbReference type="GO" id="GO:0009249">
    <property type="term" value="P:protein lipoylation"/>
    <property type="evidence" value="ECO:0007669"/>
    <property type="project" value="InterPro"/>
</dbReference>
<dbReference type="GO" id="GO:0005524">
    <property type="term" value="F:ATP binding"/>
    <property type="evidence" value="ECO:0007669"/>
    <property type="project" value="UniProtKB-KW"/>
</dbReference>
<dbReference type="PROSITE" id="PS51733">
    <property type="entry name" value="BPL_LPL_CATALYTIC"/>
    <property type="match status" value="1"/>
</dbReference>
<reference evidence="8 9" key="1">
    <citation type="submission" date="2017-11" db="EMBL/GenBank/DDBJ databases">
        <title>Genome sequence of Entomoplasma freundtii BARC 318 (ATCC 51999).</title>
        <authorList>
            <person name="Lo W.-S."/>
            <person name="Gasparich G.E."/>
            <person name="Kuo C.-H."/>
        </authorList>
    </citation>
    <scope>NUCLEOTIDE SEQUENCE [LARGE SCALE GENOMIC DNA]</scope>
    <source>
        <strain evidence="8 9">BARC 318</strain>
    </source>
</reference>